<keyword evidence="6 8" id="KW-0472">Membrane</keyword>
<keyword evidence="10" id="KW-0732">Signal</keyword>
<feature type="domain" description="TonB-dependent receptor-like beta-barrel" evidence="11">
    <location>
        <begin position="431"/>
        <end position="999"/>
    </location>
</feature>
<evidence type="ECO:0000313" key="13">
    <source>
        <dbReference type="EMBL" id="BDD02244.1"/>
    </source>
</evidence>
<feature type="chain" id="PRO_5046687019" evidence="10">
    <location>
        <begin position="33"/>
        <end position="1041"/>
    </location>
</feature>
<proteinExistence type="inferred from homology"/>
<evidence type="ECO:0000256" key="1">
    <source>
        <dbReference type="ARBA" id="ARBA00004571"/>
    </source>
</evidence>
<dbReference type="InterPro" id="IPR000531">
    <property type="entry name" value="Beta-barrel_TonB"/>
</dbReference>
<keyword evidence="2 8" id="KW-0813">Transport</keyword>
<keyword evidence="3 8" id="KW-1134">Transmembrane beta strand</keyword>
<keyword evidence="13" id="KW-0614">Plasmid</keyword>
<dbReference type="InterPro" id="IPR039426">
    <property type="entry name" value="TonB-dep_rcpt-like"/>
</dbReference>
<dbReference type="Pfam" id="PF13715">
    <property type="entry name" value="CarbopepD_reg_2"/>
    <property type="match status" value="1"/>
</dbReference>
<dbReference type="Gene3D" id="2.170.130.10">
    <property type="entry name" value="TonB-dependent receptor, plug domain"/>
    <property type="match status" value="1"/>
</dbReference>
<dbReference type="EMBL" id="AP025299">
    <property type="protein sequence ID" value="BDD02244.1"/>
    <property type="molecule type" value="Genomic_DNA"/>
</dbReference>
<keyword evidence="4 8" id="KW-0812">Transmembrane</keyword>
<sequence>MNDPNYTMKVRHNLRPLLILCLLTFTAMQAMAQVTIRGMVKGASDNAPILGANVVEKGTTNGAITDFDGAFSFTLEGENPSIVISYVGYKPQTIAVGNQTKFDISLEEDVETLEELVVIGYGVQKKSVVTGAIASVSPEEITATPIAKVEQALQGRSAGVFVATNSGAPGSGVSIRVRGVGTNGDSSPLYIVDGLVVANLNNVNPNDIVSMEVLKDAASAAIYGSRGANGVVLVQTKSGKAGTMKVDYDGYFGVQNAWKKVGVLNSREYMTMHNEALYNDGGAPKFSPEQIANPSANTDWQDQIFSNNAPIQSHSISLSGGSEKSTFSSSIGYFGQTGIVAGDKSNYSRLNLRLNSEHKVNKRVTVGQNLGIIMSQSAGIQEQSEFGSILGAALMHDPLTPALITDPEVSKTYDALPHFPVQNSNGQYYGISEQGLREIANPLARIENTNQLYEDRTIQGNIFAKVDMMKGLSFKTDIGFNWWNSQNRSFTPEAYYNEVNYTGLNSAWQEAQSNEYWQWENVLTYNTTVDKHSFGGILGTTAMINKGQAITGTRSNINPAGWDTGWLGNGADDETQKSGGWYYENRLLSFFGRANYDYDERYMVTATVRYDGSSRFGQNNQFGFFPSVSAGWNVHNEEFFNVKAINHLKVRGSWGRVGNENIGNFGYLSTAGRTIPYPIAGSPVNGIAINRPSNADLRWESSEQSNIGFDMGLLDDKFTMTVEYYSKITKDLLADRPQPDYTGQDYPIANLGTVQNQGLELSAQYRKNEGEFNFDIGGNVAFNQNKVTALDNQNGYVPGYTPFAYDGGTRMEIGHTLPYFFGYKTNGIFQNAEEIASYVNAEGQQLQPDAQPGDIRFVDVNNDGSIDADDRTNIGNPIPTITYGMTFNATYKHFDFMMFWQGVAGNEIANVNRRLDLDGQNYSTRTLNRWTGEGSSNNYPRSTYTDANGNYSRLNDMVHIENGAYLRLKNIQLGYTLPEAVAAKVGADRVRVYVSAQNLFTITEYSGFDPEIGGTWWGDFGIDRGVYPQAKTFLMGLNVSF</sequence>
<evidence type="ECO:0000256" key="7">
    <source>
        <dbReference type="ARBA" id="ARBA00023237"/>
    </source>
</evidence>
<gene>
    <name evidence="13" type="ORF">PEPS_45240</name>
</gene>
<dbReference type="Pfam" id="PF00593">
    <property type="entry name" value="TonB_dep_Rec_b-barrel"/>
    <property type="match status" value="1"/>
</dbReference>
<evidence type="ECO:0000256" key="10">
    <source>
        <dbReference type="SAM" id="SignalP"/>
    </source>
</evidence>
<dbReference type="InterPro" id="IPR037066">
    <property type="entry name" value="Plug_dom_sf"/>
</dbReference>
<name>A0ABM7VMK0_9BACT</name>
<reference evidence="13 14" key="1">
    <citation type="submission" date="2021-12" db="EMBL/GenBank/DDBJ databases">
        <title>Genome sequencing of bacteria with rrn-lacking chromosome and rrn-plasmid.</title>
        <authorList>
            <person name="Anda M."/>
            <person name="Iwasaki W."/>
        </authorList>
    </citation>
    <scope>NUCLEOTIDE SEQUENCE [LARGE SCALE GENOMIC DNA]</scope>
    <source>
        <strain evidence="13 14">NBRC 101262</strain>
        <plasmid evidence="13 14">pPP7</plasmid>
    </source>
</reference>
<evidence type="ECO:0000259" key="12">
    <source>
        <dbReference type="Pfam" id="PF07715"/>
    </source>
</evidence>
<dbReference type="SUPFAM" id="SSF56935">
    <property type="entry name" value="Porins"/>
    <property type="match status" value="1"/>
</dbReference>
<evidence type="ECO:0000313" key="14">
    <source>
        <dbReference type="Proteomes" id="UP001354989"/>
    </source>
</evidence>
<dbReference type="PROSITE" id="PS52016">
    <property type="entry name" value="TONB_DEPENDENT_REC_3"/>
    <property type="match status" value="1"/>
</dbReference>
<organism evidence="13 14">
    <name type="scientific">Persicobacter psychrovividus</name>
    <dbReference type="NCBI Taxonomy" id="387638"/>
    <lineage>
        <taxon>Bacteria</taxon>
        <taxon>Pseudomonadati</taxon>
        <taxon>Bacteroidota</taxon>
        <taxon>Cytophagia</taxon>
        <taxon>Cytophagales</taxon>
        <taxon>Persicobacteraceae</taxon>
        <taxon>Persicobacter</taxon>
    </lineage>
</organism>
<evidence type="ECO:0000256" key="3">
    <source>
        <dbReference type="ARBA" id="ARBA00022452"/>
    </source>
</evidence>
<evidence type="ECO:0000256" key="4">
    <source>
        <dbReference type="ARBA" id="ARBA00022692"/>
    </source>
</evidence>
<keyword evidence="14" id="KW-1185">Reference proteome</keyword>
<keyword evidence="7 8" id="KW-0998">Cell outer membrane</keyword>
<comment type="subcellular location">
    <subcellularLocation>
        <location evidence="1 8">Cell outer membrane</location>
        <topology evidence="1 8">Multi-pass membrane protein</topology>
    </subcellularLocation>
</comment>
<accession>A0ABM7VMK0</accession>
<geneLocation type="plasmid" evidence="13 14">
    <name>pPP7</name>
</geneLocation>
<dbReference type="SUPFAM" id="SSF49464">
    <property type="entry name" value="Carboxypeptidase regulatory domain-like"/>
    <property type="match status" value="1"/>
</dbReference>
<dbReference type="NCBIfam" id="TIGR04057">
    <property type="entry name" value="SusC_RagA_signa"/>
    <property type="match status" value="1"/>
</dbReference>
<keyword evidence="5 9" id="KW-0798">TonB box</keyword>
<feature type="domain" description="TonB-dependent receptor plug" evidence="12">
    <location>
        <begin position="128"/>
        <end position="231"/>
    </location>
</feature>
<protein>
    <submittedName>
        <fullName evidence="13">SusC/RagA family TonB-linked outer membrane protein</fullName>
    </submittedName>
</protein>
<comment type="similarity">
    <text evidence="8 9">Belongs to the TonB-dependent receptor family.</text>
</comment>
<dbReference type="InterPro" id="IPR036942">
    <property type="entry name" value="Beta-barrel_TonB_sf"/>
</dbReference>
<dbReference type="InterPro" id="IPR008969">
    <property type="entry name" value="CarboxyPept-like_regulatory"/>
</dbReference>
<evidence type="ECO:0000256" key="6">
    <source>
        <dbReference type="ARBA" id="ARBA00023136"/>
    </source>
</evidence>
<dbReference type="Pfam" id="PF07715">
    <property type="entry name" value="Plug"/>
    <property type="match status" value="1"/>
</dbReference>
<dbReference type="NCBIfam" id="TIGR04056">
    <property type="entry name" value="OMP_RagA_SusC"/>
    <property type="match status" value="1"/>
</dbReference>
<evidence type="ECO:0000256" key="8">
    <source>
        <dbReference type="PROSITE-ProRule" id="PRU01360"/>
    </source>
</evidence>
<dbReference type="Gene3D" id="2.40.170.20">
    <property type="entry name" value="TonB-dependent receptor, beta-barrel domain"/>
    <property type="match status" value="1"/>
</dbReference>
<dbReference type="Proteomes" id="UP001354989">
    <property type="component" value="Plasmid pPP7"/>
</dbReference>
<dbReference type="Gene3D" id="2.60.40.1120">
    <property type="entry name" value="Carboxypeptidase-like, regulatory domain"/>
    <property type="match status" value="1"/>
</dbReference>
<evidence type="ECO:0000259" key="11">
    <source>
        <dbReference type="Pfam" id="PF00593"/>
    </source>
</evidence>
<dbReference type="InterPro" id="IPR023996">
    <property type="entry name" value="TonB-dep_OMP_SusC/RagA"/>
</dbReference>
<evidence type="ECO:0000256" key="9">
    <source>
        <dbReference type="RuleBase" id="RU003357"/>
    </source>
</evidence>
<dbReference type="InterPro" id="IPR012910">
    <property type="entry name" value="Plug_dom"/>
</dbReference>
<evidence type="ECO:0000256" key="2">
    <source>
        <dbReference type="ARBA" id="ARBA00022448"/>
    </source>
</evidence>
<evidence type="ECO:0000256" key="5">
    <source>
        <dbReference type="ARBA" id="ARBA00023077"/>
    </source>
</evidence>
<feature type="signal peptide" evidence="10">
    <location>
        <begin position="1"/>
        <end position="32"/>
    </location>
</feature>
<dbReference type="InterPro" id="IPR023997">
    <property type="entry name" value="TonB-dep_OMP_SusC/RagA_CS"/>
</dbReference>